<dbReference type="Pfam" id="PF02738">
    <property type="entry name" value="MoCoBD_1"/>
    <property type="match status" value="1"/>
</dbReference>
<protein>
    <submittedName>
        <fullName evidence="2">Molybdopterin-dependent oxidoreductase</fullName>
    </submittedName>
</protein>
<dbReference type="AlphaFoldDB" id="A0A6L6QMR4"/>
<sequence length="706" mass="73907">MEALVSRREFLKASAGATGSLVLAVHLPGLAAAAHSFTPNAFVTIGSDGMVTLTMPYVEMGQGTYTSIPMLVAEELEVDLSQVRTAHAPADPAYRHGLFGVQLTGASASIRAAWMPLRQAGAAARTMLVQAAAKQWGVDPASCKAVRGEVVHAGSGRKLAYGALAADAAALPVPKDIALKPAGSYTLVGKGAKRTDTPSKVNGTAKFGIDAVVPGMKVAAIAACPVFGGKLAKVDDSKALKVKGVRKVVRLDDAVAVIADHTGAARKGLAACAITWDEGSNKGFSSAAWEQKLASAGKEKGLVVHDEGGYAKVAGGAGRKVDAVYTMPFLAHATMEPMNATARVGKDGVDIWTGTQAPERLQNFVGKALGIAPASVRVHNQLLGGGFGRRLEVDVAVQAALVARQVDYPVKLIWSREEDIQHDYYRPFWRDEMAAVLDAGGMPVAFSHRFAGSSIEARYAPEWLAKGIDTDAVEMAEGPYSIPARYVEYMPVETGVPTGFWRGVGPTHNIFVVESFIDELADAAGKDPVAYRQALLGKNPRALAVLNLAAQKAGWATRKPGPGEGFGVSVGTAWGSFAAAVLECAVSKEGTVTVKRVVTAIDCGQPVHPDGVVAQAEGGQVYGLTAALYGKLTLENGRIMQSNFHDYPLMRMNEMPVMETHIVPSTESPGGMGELGTALIAPALANAVFAATGKRLRTLPLEVGPV</sequence>
<accession>A0A6L6QMR4</accession>
<dbReference type="SMART" id="SM01008">
    <property type="entry name" value="Ald_Xan_dh_C"/>
    <property type="match status" value="1"/>
</dbReference>
<name>A0A6L6QMR4_9BURK</name>
<dbReference type="InterPro" id="IPR000674">
    <property type="entry name" value="Ald_Oxase/Xan_DH_a/b"/>
</dbReference>
<gene>
    <name evidence="2" type="ORF">GM658_23750</name>
</gene>
<dbReference type="InterPro" id="IPR046867">
    <property type="entry name" value="AldOxase/xan_DH_MoCoBD2"/>
</dbReference>
<dbReference type="InterPro" id="IPR008274">
    <property type="entry name" value="AldOxase/xan_DH_MoCoBD1"/>
</dbReference>
<dbReference type="RefSeq" id="WP_155456547.1">
    <property type="nucleotide sequence ID" value="NZ_WNKX01000025.1"/>
</dbReference>
<dbReference type="InterPro" id="IPR037165">
    <property type="entry name" value="AldOxase/xan_DH_Mopterin-bd_sf"/>
</dbReference>
<evidence type="ECO:0000259" key="1">
    <source>
        <dbReference type="SMART" id="SM01008"/>
    </source>
</evidence>
<dbReference type="PIRSF" id="PIRSF036389">
    <property type="entry name" value="IOR_B"/>
    <property type="match status" value="1"/>
</dbReference>
<dbReference type="SUPFAM" id="SSF56003">
    <property type="entry name" value="Molybdenum cofactor-binding domain"/>
    <property type="match status" value="2"/>
</dbReference>
<dbReference type="PROSITE" id="PS51318">
    <property type="entry name" value="TAT"/>
    <property type="match status" value="1"/>
</dbReference>
<dbReference type="PANTHER" id="PTHR47495:SF2">
    <property type="entry name" value="ALDEHYDE DEHYDROGENASE"/>
    <property type="match status" value="1"/>
</dbReference>
<dbReference type="Gene3D" id="3.30.365.10">
    <property type="entry name" value="Aldehyde oxidase/xanthine dehydrogenase, molybdopterin binding domain"/>
    <property type="match status" value="4"/>
</dbReference>
<dbReference type="Pfam" id="PF20256">
    <property type="entry name" value="MoCoBD_2"/>
    <property type="match status" value="2"/>
</dbReference>
<dbReference type="Gene3D" id="3.90.1170.50">
    <property type="entry name" value="Aldehyde oxidase/xanthine dehydrogenase, a/b hammerhead"/>
    <property type="match status" value="1"/>
</dbReference>
<dbReference type="PANTHER" id="PTHR47495">
    <property type="entry name" value="ALDEHYDE DEHYDROGENASE"/>
    <property type="match status" value="1"/>
</dbReference>
<dbReference type="EMBL" id="WNKX01000025">
    <property type="protein sequence ID" value="MTW13629.1"/>
    <property type="molecule type" value="Genomic_DNA"/>
</dbReference>
<dbReference type="InterPro" id="IPR019546">
    <property type="entry name" value="TAT_signal_bac_arc"/>
</dbReference>
<dbReference type="GO" id="GO:0016491">
    <property type="term" value="F:oxidoreductase activity"/>
    <property type="evidence" value="ECO:0007669"/>
    <property type="project" value="InterPro"/>
</dbReference>
<dbReference type="OrthoDB" id="6073217at2"/>
<reference evidence="2 3" key="1">
    <citation type="submission" date="2019-11" db="EMBL/GenBank/DDBJ databases">
        <title>Type strains purchased from KCTC, JCM and DSMZ.</title>
        <authorList>
            <person name="Lu H."/>
        </authorList>
    </citation>
    <scope>NUCLEOTIDE SEQUENCE [LARGE SCALE GENOMIC DNA]</scope>
    <source>
        <strain evidence="2 3">JCM 31587</strain>
    </source>
</reference>
<feature type="domain" description="Aldehyde oxidase/xanthine dehydrogenase a/b hammerhead" evidence="1">
    <location>
        <begin position="202"/>
        <end position="280"/>
    </location>
</feature>
<dbReference type="Proteomes" id="UP000472320">
    <property type="component" value="Unassembled WGS sequence"/>
</dbReference>
<dbReference type="InterPro" id="IPR052516">
    <property type="entry name" value="N-heterocyclic_Hydroxylase"/>
</dbReference>
<dbReference type="InterPro" id="IPR006311">
    <property type="entry name" value="TAT_signal"/>
</dbReference>
<evidence type="ECO:0000313" key="3">
    <source>
        <dbReference type="Proteomes" id="UP000472320"/>
    </source>
</evidence>
<dbReference type="InterPro" id="IPR012368">
    <property type="entry name" value="OxRdtase_Mopterin-bd_su_IorB"/>
</dbReference>
<dbReference type="NCBIfam" id="TIGR01409">
    <property type="entry name" value="TAT_signal_seq"/>
    <property type="match status" value="1"/>
</dbReference>
<keyword evidence="3" id="KW-1185">Reference proteome</keyword>
<comment type="caution">
    <text evidence="2">The sequence shown here is derived from an EMBL/GenBank/DDBJ whole genome shotgun (WGS) entry which is preliminary data.</text>
</comment>
<organism evidence="2 3">
    <name type="scientific">Massilia eburnea</name>
    <dbReference type="NCBI Taxonomy" id="1776165"/>
    <lineage>
        <taxon>Bacteria</taxon>
        <taxon>Pseudomonadati</taxon>
        <taxon>Pseudomonadota</taxon>
        <taxon>Betaproteobacteria</taxon>
        <taxon>Burkholderiales</taxon>
        <taxon>Oxalobacteraceae</taxon>
        <taxon>Telluria group</taxon>
        <taxon>Massilia</taxon>
    </lineage>
</organism>
<proteinExistence type="predicted"/>
<evidence type="ECO:0000313" key="2">
    <source>
        <dbReference type="EMBL" id="MTW13629.1"/>
    </source>
</evidence>